<dbReference type="STRING" id="42249.A0A317SHB9"/>
<dbReference type="AlphaFoldDB" id="A0A317SHB9"/>
<feature type="compositionally biased region" description="Low complexity" evidence="1">
    <location>
        <begin position="122"/>
        <end position="132"/>
    </location>
</feature>
<comment type="caution">
    <text evidence="3">The sequence shown here is derived from an EMBL/GenBank/DDBJ whole genome shotgun (WGS) entry which is preliminary data.</text>
</comment>
<sequence length="685" mass="74150">MFERGNGSKSTGTSVHVPVVDTSPPLTRTYFMAAPPLAAPLVVGFEDSGVLNTPRQQKGFFSLFSRFGGKNKSLSDIITKPEAFTKPVESNRASVPNTPVTPSMRRSLSIPVFNTSATNDHSPSSSSPSPRSWEPVPLNGAFTQAIRIASLPASSLSMETLIRRNSERGKSPKDRRGRILHRSHASTRSVDLYWTRKTFVLIEGSLLQYAGDGPHDRVPEKTLQLTPTSIAFASDVIPGRPWVLQVYRSAGPDGSLLPERRGSLLSKIAFKGPAKNTAASLLLVFDGAEEMDAWMGCIRAEAIRLRGGTVNKPMNEVVGGIREEEEGEEQVDPRHTRRFVIDRAASSFKSETISDGNTSKRASTYYRSSLDAGRSFTTTVSGDHILLEHLRGSRLSLNSTHGARVPTVSPDTSPERSSARNKRSSVAPSARSRSSMELKPPSQRPLSVLDRDGNLYWIRTPSPSAPNFSLPIPLPGGHPQMGSRRSTFSTTPPGVISPMPTPPISTRPGLSAMPTVGALSEISHSRTRPREPQSNPQSPSVIPSPRAKSTPIPVRPQRPASMFDTRSSPPFEAQNLSKSPSIKRHHLQAGIAVPPRTKSLRRKSMTAIGPSGTGAAGPPLHPPPSIPLPRLPSSEGDSVYSSSMPSSHYRKLLPPPPGPDPLRSRSLGNRHSFHGCSPRELRLMS</sequence>
<dbReference type="EMBL" id="PYWC01000086">
    <property type="protein sequence ID" value="PWW73127.1"/>
    <property type="molecule type" value="Genomic_DNA"/>
</dbReference>
<protein>
    <recommendedName>
        <fullName evidence="2">PH domain-containing protein</fullName>
    </recommendedName>
</protein>
<dbReference type="OrthoDB" id="1749473at2759"/>
<feature type="domain" description="PH" evidence="2">
    <location>
        <begin position="172"/>
        <end position="303"/>
    </location>
</feature>
<feature type="compositionally biased region" description="Polar residues" evidence="1">
    <location>
        <begin position="564"/>
        <end position="580"/>
    </location>
</feature>
<keyword evidence="4" id="KW-1185">Reference proteome</keyword>
<dbReference type="Proteomes" id="UP000246991">
    <property type="component" value="Unassembled WGS sequence"/>
</dbReference>
<evidence type="ECO:0000256" key="1">
    <source>
        <dbReference type="SAM" id="MobiDB-lite"/>
    </source>
</evidence>
<evidence type="ECO:0000259" key="2">
    <source>
        <dbReference type="PROSITE" id="PS50003"/>
    </source>
</evidence>
<feature type="region of interest" description="Disordered" evidence="1">
    <location>
        <begin position="460"/>
        <end position="685"/>
    </location>
</feature>
<feature type="compositionally biased region" description="Polar residues" evidence="1">
    <location>
        <begin position="91"/>
        <end position="121"/>
    </location>
</feature>
<feature type="compositionally biased region" description="Polar residues" evidence="1">
    <location>
        <begin position="483"/>
        <end position="492"/>
    </location>
</feature>
<accession>A0A317SHB9</accession>
<feature type="region of interest" description="Disordered" evidence="1">
    <location>
        <begin position="87"/>
        <end position="136"/>
    </location>
</feature>
<evidence type="ECO:0000313" key="3">
    <source>
        <dbReference type="EMBL" id="PWW73127.1"/>
    </source>
</evidence>
<feature type="compositionally biased region" description="Low complexity" evidence="1">
    <location>
        <begin position="631"/>
        <end position="647"/>
    </location>
</feature>
<dbReference type="SUPFAM" id="SSF50729">
    <property type="entry name" value="PH domain-like"/>
    <property type="match status" value="1"/>
</dbReference>
<feature type="compositionally biased region" description="Pro residues" evidence="1">
    <location>
        <begin position="619"/>
        <end position="630"/>
    </location>
</feature>
<feature type="region of interest" description="Disordered" evidence="1">
    <location>
        <begin position="162"/>
        <end position="182"/>
    </location>
</feature>
<organism evidence="3 4">
    <name type="scientific">Tuber magnatum</name>
    <name type="common">white Piedmont truffle</name>
    <dbReference type="NCBI Taxonomy" id="42249"/>
    <lineage>
        <taxon>Eukaryota</taxon>
        <taxon>Fungi</taxon>
        <taxon>Dikarya</taxon>
        <taxon>Ascomycota</taxon>
        <taxon>Pezizomycotina</taxon>
        <taxon>Pezizomycetes</taxon>
        <taxon>Pezizales</taxon>
        <taxon>Tuberaceae</taxon>
        <taxon>Tuber</taxon>
    </lineage>
</organism>
<feature type="compositionally biased region" description="Basic and acidic residues" evidence="1">
    <location>
        <begin position="162"/>
        <end position="174"/>
    </location>
</feature>
<feature type="region of interest" description="Disordered" evidence="1">
    <location>
        <begin position="397"/>
        <end position="448"/>
    </location>
</feature>
<name>A0A317SHB9_9PEZI</name>
<proteinExistence type="predicted"/>
<evidence type="ECO:0000313" key="4">
    <source>
        <dbReference type="Proteomes" id="UP000246991"/>
    </source>
</evidence>
<dbReference type="PROSITE" id="PS50003">
    <property type="entry name" value="PH_DOMAIN"/>
    <property type="match status" value="1"/>
</dbReference>
<feature type="compositionally biased region" description="Polar residues" evidence="1">
    <location>
        <begin position="532"/>
        <end position="541"/>
    </location>
</feature>
<feature type="compositionally biased region" description="Low complexity" evidence="1">
    <location>
        <begin position="424"/>
        <end position="435"/>
    </location>
</feature>
<reference evidence="3 4" key="1">
    <citation type="submission" date="2018-03" db="EMBL/GenBank/DDBJ databases">
        <title>Genomes of Pezizomycetes fungi and the evolution of truffles.</title>
        <authorList>
            <person name="Murat C."/>
            <person name="Payen T."/>
            <person name="Noel B."/>
            <person name="Kuo A."/>
            <person name="Martin F.M."/>
        </authorList>
    </citation>
    <scope>NUCLEOTIDE SEQUENCE [LARGE SCALE GENOMIC DNA]</scope>
    <source>
        <strain evidence="3">091103-1</strain>
    </source>
</reference>
<gene>
    <name evidence="3" type="ORF">C7212DRAFT_218656</name>
</gene>
<dbReference type="InterPro" id="IPR001849">
    <property type="entry name" value="PH_domain"/>
</dbReference>